<reference evidence="1" key="2">
    <citation type="journal article" date="2015" name="Fish Shellfish Immunol.">
        <title>Early steps in the European eel (Anguilla anguilla)-Vibrio vulnificus interaction in the gills: Role of the RtxA13 toxin.</title>
        <authorList>
            <person name="Callol A."/>
            <person name="Pajuelo D."/>
            <person name="Ebbesson L."/>
            <person name="Teles M."/>
            <person name="MacKenzie S."/>
            <person name="Amaro C."/>
        </authorList>
    </citation>
    <scope>NUCLEOTIDE SEQUENCE</scope>
</reference>
<sequence>MTIYAHMNKLHWKRGREVAKRSSLIRTDRI</sequence>
<accession>A0A0E9SLU3</accession>
<name>A0A0E9SLU3_ANGAN</name>
<protein>
    <submittedName>
        <fullName evidence="1">Uncharacterized protein</fullName>
    </submittedName>
</protein>
<evidence type="ECO:0000313" key="1">
    <source>
        <dbReference type="EMBL" id="JAH42217.1"/>
    </source>
</evidence>
<organism evidence="1">
    <name type="scientific">Anguilla anguilla</name>
    <name type="common">European freshwater eel</name>
    <name type="synonym">Muraena anguilla</name>
    <dbReference type="NCBI Taxonomy" id="7936"/>
    <lineage>
        <taxon>Eukaryota</taxon>
        <taxon>Metazoa</taxon>
        <taxon>Chordata</taxon>
        <taxon>Craniata</taxon>
        <taxon>Vertebrata</taxon>
        <taxon>Euteleostomi</taxon>
        <taxon>Actinopterygii</taxon>
        <taxon>Neopterygii</taxon>
        <taxon>Teleostei</taxon>
        <taxon>Anguilliformes</taxon>
        <taxon>Anguillidae</taxon>
        <taxon>Anguilla</taxon>
    </lineage>
</organism>
<proteinExistence type="predicted"/>
<dbReference type="EMBL" id="GBXM01066360">
    <property type="protein sequence ID" value="JAH42217.1"/>
    <property type="molecule type" value="Transcribed_RNA"/>
</dbReference>
<reference evidence="1" key="1">
    <citation type="submission" date="2014-11" db="EMBL/GenBank/DDBJ databases">
        <authorList>
            <person name="Amaro Gonzalez C."/>
        </authorList>
    </citation>
    <scope>NUCLEOTIDE SEQUENCE</scope>
</reference>
<dbReference type="AlphaFoldDB" id="A0A0E9SLU3"/>